<dbReference type="SUPFAM" id="SSF103473">
    <property type="entry name" value="MFS general substrate transporter"/>
    <property type="match status" value="1"/>
</dbReference>
<sequence length="425" mass="46817">MPQRVKVLYFIRMKKEKLLLWTLAAINFTHIVDFMIIMPLGPQLMRMFEITPREFGLLVSSYTFSAGFSSFLGAFFLDKYDRKSILLWVFVGFLLGTLACALSPSYPVLLMARIFSGFFGGLTSALVLSIIGDTIPEGRRGRAMGWVMAAFSVASVFGVPFGLFIASMSTWHAPFYFLLGLSGIIFLMIFKFIPKITQHLGKQITKPTPIQVIRRVTGNPNQMRAISLTIMMMLGQFSIIPFLSPYMVANVGFTDMELTYVYMAGGFFTIFTSPWVGRMSDQYGMIKVFSVFMALNIIPIAIITNLGVTPIPYVLLASTLFFVTSNGRMVPATALITATAKIENRGSFLSFNSSVQQLAAGLASFVAGMILVEGANGELINYNIVGYAAIGLSLLCIPLARRIKIIESLPIIGDEIPAEEVSNEA</sequence>
<feature type="transmembrane region" description="Helical" evidence="6">
    <location>
        <begin position="384"/>
        <end position="400"/>
    </location>
</feature>
<dbReference type="PANTHER" id="PTHR43124:SF3">
    <property type="entry name" value="CHLORAMPHENICOL EFFLUX PUMP RV0191"/>
    <property type="match status" value="1"/>
</dbReference>
<name>A0A1H3U0X3_9BACT</name>
<feature type="transmembrane region" description="Helical" evidence="6">
    <location>
        <begin position="110"/>
        <end position="131"/>
    </location>
</feature>
<dbReference type="InterPro" id="IPR011701">
    <property type="entry name" value="MFS"/>
</dbReference>
<dbReference type="InterPro" id="IPR036259">
    <property type="entry name" value="MFS_trans_sf"/>
</dbReference>
<dbReference type="CDD" id="cd17324">
    <property type="entry name" value="MFS_NepI_like"/>
    <property type="match status" value="1"/>
</dbReference>
<evidence type="ECO:0000256" key="2">
    <source>
        <dbReference type="ARBA" id="ARBA00022475"/>
    </source>
</evidence>
<gene>
    <name evidence="8" type="ORF">SAMN05444412_12431</name>
</gene>
<evidence type="ECO:0000256" key="5">
    <source>
        <dbReference type="ARBA" id="ARBA00023136"/>
    </source>
</evidence>
<keyword evidence="2" id="KW-1003">Cell membrane</keyword>
<dbReference type="Pfam" id="PF07690">
    <property type="entry name" value="MFS_1"/>
    <property type="match status" value="2"/>
</dbReference>
<feature type="transmembrane region" description="Helical" evidence="6">
    <location>
        <begin position="259"/>
        <end position="276"/>
    </location>
</feature>
<feature type="domain" description="Major facilitator superfamily (MFS) profile" evidence="7">
    <location>
        <begin position="19"/>
        <end position="401"/>
    </location>
</feature>
<feature type="transmembrane region" description="Helical" evidence="6">
    <location>
        <begin position="288"/>
        <end position="308"/>
    </location>
</feature>
<dbReference type="PANTHER" id="PTHR43124">
    <property type="entry name" value="PURINE EFFLUX PUMP PBUE"/>
    <property type="match status" value="1"/>
</dbReference>
<dbReference type="Gene3D" id="1.20.1250.20">
    <property type="entry name" value="MFS general substrate transporter like domains"/>
    <property type="match status" value="1"/>
</dbReference>
<comment type="caution">
    <text evidence="8">The sequence shown here is derived from an EMBL/GenBank/DDBJ whole genome shotgun (WGS) entry which is preliminary data.</text>
</comment>
<feature type="transmembrane region" description="Helical" evidence="6">
    <location>
        <begin position="143"/>
        <end position="167"/>
    </location>
</feature>
<accession>A0A1H3U0X3</accession>
<comment type="subcellular location">
    <subcellularLocation>
        <location evidence="1">Cell membrane</location>
        <topology evidence="1">Multi-pass membrane protein</topology>
    </subcellularLocation>
</comment>
<feature type="transmembrane region" description="Helical" evidence="6">
    <location>
        <begin position="225"/>
        <end position="247"/>
    </location>
</feature>
<organism evidence="8 9">
    <name type="scientific">Rhodonellum ikkaensis</name>
    <dbReference type="NCBI Taxonomy" id="336829"/>
    <lineage>
        <taxon>Bacteria</taxon>
        <taxon>Pseudomonadati</taxon>
        <taxon>Bacteroidota</taxon>
        <taxon>Cytophagia</taxon>
        <taxon>Cytophagales</taxon>
        <taxon>Cytophagaceae</taxon>
        <taxon>Rhodonellum</taxon>
    </lineage>
</organism>
<evidence type="ECO:0000259" key="7">
    <source>
        <dbReference type="PROSITE" id="PS50850"/>
    </source>
</evidence>
<dbReference type="InterPro" id="IPR050189">
    <property type="entry name" value="MFS_Efflux_Transporters"/>
</dbReference>
<protein>
    <submittedName>
        <fullName evidence="8">Predicted arabinose efflux permease, MFS family</fullName>
    </submittedName>
</protein>
<dbReference type="EMBL" id="FNQC01000024">
    <property type="protein sequence ID" value="SDZ55992.1"/>
    <property type="molecule type" value="Genomic_DNA"/>
</dbReference>
<keyword evidence="5 6" id="KW-0472">Membrane</keyword>
<reference evidence="8 9" key="1">
    <citation type="submission" date="2016-10" db="EMBL/GenBank/DDBJ databases">
        <authorList>
            <person name="Varghese N."/>
            <person name="Submissions S."/>
        </authorList>
    </citation>
    <scope>NUCLEOTIDE SEQUENCE [LARGE SCALE GENOMIC DNA]</scope>
    <source>
        <strain evidence="8 9">DSM 17997</strain>
    </source>
</reference>
<evidence type="ECO:0000313" key="9">
    <source>
        <dbReference type="Proteomes" id="UP000199663"/>
    </source>
</evidence>
<dbReference type="InterPro" id="IPR020846">
    <property type="entry name" value="MFS_dom"/>
</dbReference>
<keyword evidence="4 6" id="KW-1133">Transmembrane helix</keyword>
<feature type="transmembrane region" description="Helical" evidence="6">
    <location>
        <begin position="84"/>
        <end position="104"/>
    </location>
</feature>
<evidence type="ECO:0000256" key="4">
    <source>
        <dbReference type="ARBA" id="ARBA00022989"/>
    </source>
</evidence>
<feature type="transmembrane region" description="Helical" evidence="6">
    <location>
        <begin position="18"/>
        <end position="37"/>
    </location>
</feature>
<evidence type="ECO:0000256" key="1">
    <source>
        <dbReference type="ARBA" id="ARBA00004651"/>
    </source>
</evidence>
<feature type="transmembrane region" description="Helical" evidence="6">
    <location>
        <begin position="173"/>
        <end position="193"/>
    </location>
</feature>
<dbReference type="PROSITE" id="PS50850">
    <property type="entry name" value="MFS"/>
    <property type="match status" value="1"/>
</dbReference>
<evidence type="ECO:0000313" key="8">
    <source>
        <dbReference type="EMBL" id="SDZ55992.1"/>
    </source>
</evidence>
<keyword evidence="9" id="KW-1185">Reference proteome</keyword>
<feature type="transmembrane region" description="Helical" evidence="6">
    <location>
        <begin position="57"/>
        <end position="77"/>
    </location>
</feature>
<evidence type="ECO:0000256" key="6">
    <source>
        <dbReference type="SAM" id="Phobius"/>
    </source>
</evidence>
<proteinExistence type="predicted"/>
<keyword evidence="3 6" id="KW-0812">Transmembrane</keyword>
<dbReference type="Proteomes" id="UP000199663">
    <property type="component" value="Unassembled WGS sequence"/>
</dbReference>
<evidence type="ECO:0000256" key="3">
    <source>
        <dbReference type="ARBA" id="ARBA00022692"/>
    </source>
</evidence>
<feature type="transmembrane region" description="Helical" evidence="6">
    <location>
        <begin position="348"/>
        <end position="372"/>
    </location>
</feature>